<protein>
    <submittedName>
        <fullName evidence="3">Alcohol dehydrogenase transcription factor Myb/SANT-like</fullName>
    </submittedName>
</protein>
<dbReference type="Pfam" id="PF10545">
    <property type="entry name" value="MADF_DNA_bdg"/>
    <property type="match status" value="1"/>
</dbReference>
<dbReference type="InterPro" id="IPR039353">
    <property type="entry name" value="TF_Adf1"/>
</dbReference>
<comment type="caution">
    <text evidence="3">The sequence shown here is derived from an EMBL/GenBank/DDBJ whole genome shotgun (WGS) entry which is preliminary data.</text>
</comment>
<evidence type="ECO:0000313" key="4">
    <source>
        <dbReference type="Proteomes" id="UP001458880"/>
    </source>
</evidence>
<sequence length="181" mass="20333">MADETAKCLNFVALVEAHTCLYDVTKPSYTRVDIKEKAWGEIAKIMCEPTGGIKKKYYLADALHFLIPFVKTSRKQKGNLNLDCELNQSIADSDDDDAGSKVQESQEVEVTNTQPQLDETESPEPPRVSQSIHNRFTAIKTKNKQTDAEKSLVEYFEAKKPVLISQVKVRMRNSCSACCLI</sequence>
<dbReference type="GO" id="GO:0005634">
    <property type="term" value="C:nucleus"/>
    <property type="evidence" value="ECO:0007669"/>
    <property type="project" value="TreeGrafter"/>
</dbReference>
<reference evidence="3 4" key="1">
    <citation type="journal article" date="2024" name="BMC Genomics">
        <title>De novo assembly and annotation of Popillia japonica's genome with initial clues to its potential as an invasive pest.</title>
        <authorList>
            <person name="Cucini C."/>
            <person name="Boschi S."/>
            <person name="Funari R."/>
            <person name="Cardaioli E."/>
            <person name="Iannotti N."/>
            <person name="Marturano G."/>
            <person name="Paoli F."/>
            <person name="Bruttini M."/>
            <person name="Carapelli A."/>
            <person name="Frati F."/>
            <person name="Nardi F."/>
        </authorList>
    </citation>
    <scope>NUCLEOTIDE SEQUENCE [LARGE SCALE GENOMIC DNA]</scope>
    <source>
        <strain evidence="3">DMR45628</strain>
    </source>
</reference>
<proteinExistence type="predicted"/>
<accession>A0AAW1JFF6</accession>
<dbReference type="AlphaFoldDB" id="A0AAW1JFF6"/>
<gene>
    <name evidence="3" type="ORF">QE152_g30160</name>
</gene>
<dbReference type="GO" id="GO:0006357">
    <property type="term" value="P:regulation of transcription by RNA polymerase II"/>
    <property type="evidence" value="ECO:0007669"/>
    <property type="project" value="TreeGrafter"/>
</dbReference>
<organism evidence="3 4">
    <name type="scientific">Popillia japonica</name>
    <name type="common">Japanese beetle</name>
    <dbReference type="NCBI Taxonomy" id="7064"/>
    <lineage>
        <taxon>Eukaryota</taxon>
        <taxon>Metazoa</taxon>
        <taxon>Ecdysozoa</taxon>
        <taxon>Arthropoda</taxon>
        <taxon>Hexapoda</taxon>
        <taxon>Insecta</taxon>
        <taxon>Pterygota</taxon>
        <taxon>Neoptera</taxon>
        <taxon>Endopterygota</taxon>
        <taxon>Coleoptera</taxon>
        <taxon>Polyphaga</taxon>
        <taxon>Scarabaeiformia</taxon>
        <taxon>Scarabaeidae</taxon>
        <taxon>Rutelinae</taxon>
        <taxon>Popillia</taxon>
    </lineage>
</organism>
<evidence type="ECO:0000259" key="2">
    <source>
        <dbReference type="Pfam" id="PF10545"/>
    </source>
</evidence>
<dbReference type="PANTHER" id="PTHR12243:SF63">
    <property type="entry name" value="LD26477P"/>
    <property type="match status" value="1"/>
</dbReference>
<feature type="domain" description="MADF" evidence="2">
    <location>
        <begin position="11"/>
        <end position="47"/>
    </location>
</feature>
<keyword evidence="4" id="KW-1185">Reference proteome</keyword>
<feature type="compositionally biased region" description="Polar residues" evidence="1">
    <location>
        <begin position="102"/>
        <end position="117"/>
    </location>
</feature>
<dbReference type="EMBL" id="JASPKY010000400">
    <property type="protein sequence ID" value="KAK9702086.1"/>
    <property type="molecule type" value="Genomic_DNA"/>
</dbReference>
<name>A0AAW1JFF6_POPJA</name>
<evidence type="ECO:0000256" key="1">
    <source>
        <dbReference type="SAM" id="MobiDB-lite"/>
    </source>
</evidence>
<dbReference type="GO" id="GO:0005667">
    <property type="term" value="C:transcription regulator complex"/>
    <property type="evidence" value="ECO:0007669"/>
    <property type="project" value="TreeGrafter"/>
</dbReference>
<evidence type="ECO:0000313" key="3">
    <source>
        <dbReference type="EMBL" id="KAK9702086.1"/>
    </source>
</evidence>
<dbReference type="InterPro" id="IPR006578">
    <property type="entry name" value="MADF-dom"/>
</dbReference>
<feature type="region of interest" description="Disordered" evidence="1">
    <location>
        <begin position="91"/>
        <end position="130"/>
    </location>
</feature>
<dbReference type="PANTHER" id="PTHR12243">
    <property type="entry name" value="MADF DOMAIN TRANSCRIPTION FACTOR"/>
    <property type="match status" value="1"/>
</dbReference>
<dbReference type="Proteomes" id="UP001458880">
    <property type="component" value="Unassembled WGS sequence"/>
</dbReference>